<feature type="domain" description="HTH tetR-type" evidence="3">
    <location>
        <begin position="8"/>
        <end position="68"/>
    </location>
</feature>
<evidence type="ECO:0000313" key="4">
    <source>
        <dbReference type="EMBL" id="WAL65703.1"/>
    </source>
</evidence>
<dbReference type="InterPro" id="IPR036271">
    <property type="entry name" value="Tet_transcr_reg_TetR-rel_C_sf"/>
</dbReference>
<evidence type="ECO:0000256" key="1">
    <source>
        <dbReference type="ARBA" id="ARBA00023125"/>
    </source>
</evidence>
<name>A0ABY7B1Z1_9PSEU</name>
<keyword evidence="5" id="KW-1185">Reference proteome</keyword>
<dbReference type="InterPro" id="IPR050109">
    <property type="entry name" value="HTH-type_TetR-like_transc_reg"/>
</dbReference>
<evidence type="ECO:0000256" key="2">
    <source>
        <dbReference type="PROSITE-ProRule" id="PRU00335"/>
    </source>
</evidence>
<evidence type="ECO:0000313" key="5">
    <source>
        <dbReference type="Proteomes" id="UP001163203"/>
    </source>
</evidence>
<accession>A0ABY7B1Z1</accession>
<dbReference type="PRINTS" id="PR00455">
    <property type="entry name" value="HTHTETR"/>
</dbReference>
<keyword evidence="1 2" id="KW-0238">DNA-binding</keyword>
<dbReference type="RefSeq" id="WP_268755848.1">
    <property type="nucleotide sequence ID" value="NZ_CP113836.1"/>
</dbReference>
<dbReference type="PROSITE" id="PS50977">
    <property type="entry name" value="HTH_TETR_2"/>
    <property type="match status" value="1"/>
</dbReference>
<dbReference type="InterPro" id="IPR001647">
    <property type="entry name" value="HTH_TetR"/>
</dbReference>
<dbReference type="InterPro" id="IPR023772">
    <property type="entry name" value="DNA-bd_HTH_TetR-type_CS"/>
</dbReference>
<reference evidence="4" key="1">
    <citation type="submission" date="2022-11" db="EMBL/GenBank/DDBJ databases">
        <authorList>
            <person name="Mo P."/>
        </authorList>
    </citation>
    <scope>NUCLEOTIDE SEQUENCE</scope>
    <source>
        <strain evidence="4">HUAS 11-8</strain>
    </source>
</reference>
<dbReference type="InterPro" id="IPR009057">
    <property type="entry name" value="Homeodomain-like_sf"/>
</dbReference>
<dbReference type="Proteomes" id="UP001163203">
    <property type="component" value="Chromosome"/>
</dbReference>
<gene>
    <name evidence="4" type="ORF">ORV05_33345</name>
</gene>
<sequence>MAERADAARNRRAILRAAEELLTAHGPDRVSLEQVAAAAGVAKGTVFHRFTNKAGLIGALIMERLGAFQQGYTEGPPPLGPGAPARERLDAFFTALVDLVSRNVALMAAHERTSGHRQDNPIYTAWHEHVSGLLREARPDLDAEALGHILLGALHSDLIVHMLRTGEANRLVSALQTVTAALLDQPRGANEGRAAL</sequence>
<dbReference type="Gene3D" id="1.10.357.10">
    <property type="entry name" value="Tetracycline Repressor, domain 2"/>
    <property type="match status" value="1"/>
</dbReference>
<dbReference type="PANTHER" id="PTHR30055">
    <property type="entry name" value="HTH-TYPE TRANSCRIPTIONAL REGULATOR RUTR"/>
    <property type="match status" value="1"/>
</dbReference>
<organism evidence="4 5">
    <name type="scientific">Amycolatopsis cynarae</name>
    <dbReference type="NCBI Taxonomy" id="2995223"/>
    <lineage>
        <taxon>Bacteria</taxon>
        <taxon>Bacillati</taxon>
        <taxon>Actinomycetota</taxon>
        <taxon>Actinomycetes</taxon>
        <taxon>Pseudonocardiales</taxon>
        <taxon>Pseudonocardiaceae</taxon>
        <taxon>Amycolatopsis</taxon>
    </lineage>
</organism>
<evidence type="ECO:0000259" key="3">
    <source>
        <dbReference type="PROSITE" id="PS50977"/>
    </source>
</evidence>
<feature type="DNA-binding region" description="H-T-H motif" evidence="2">
    <location>
        <begin position="31"/>
        <end position="50"/>
    </location>
</feature>
<proteinExistence type="predicted"/>
<dbReference type="EMBL" id="CP113836">
    <property type="protein sequence ID" value="WAL65703.1"/>
    <property type="molecule type" value="Genomic_DNA"/>
</dbReference>
<dbReference type="SUPFAM" id="SSF46689">
    <property type="entry name" value="Homeodomain-like"/>
    <property type="match status" value="1"/>
</dbReference>
<dbReference type="PANTHER" id="PTHR30055:SF209">
    <property type="entry name" value="POSSIBLE TRANSCRIPTIONAL REGULATORY PROTEIN (PROBABLY TETR-FAMILY)"/>
    <property type="match status" value="1"/>
</dbReference>
<dbReference type="Pfam" id="PF00440">
    <property type="entry name" value="TetR_N"/>
    <property type="match status" value="1"/>
</dbReference>
<dbReference type="SUPFAM" id="SSF48498">
    <property type="entry name" value="Tetracyclin repressor-like, C-terminal domain"/>
    <property type="match status" value="1"/>
</dbReference>
<protein>
    <submittedName>
        <fullName evidence="4">TetR family transcriptional regulator</fullName>
    </submittedName>
</protein>
<dbReference type="PROSITE" id="PS01081">
    <property type="entry name" value="HTH_TETR_1"/>
    <property type="match status" value="1"/>
</dbReference>